<proteinExistence type="predicted"/>
<evidence type="ECO:0000259" key="1">
    <source>
        <dbReference type="SMART" id="SM00470"/>
    </source>
</evidence>
<protein>
    <submittedName>
        <fullName evidence="2">Chromosome partitioning protein, ParB family</fullName>
    </submittedName>
</protein>
<evidence type="ECO:0000313" key="3">
    <source>
        <dbReference type="Proteomes" id="UP000198599"/>
    </source>
</evidence>
<evidence type="ECO:0000313" key="2">
    <source>
        <dbReference type="EMBL" id="SFN65984.1"/>
    </source>
</evidence>
<gene>
    <name evidence="2" type="ORF">SAMN04487859_106181</name>
</gene>
<dbReference type="PANTHER" id="PTHR33375:SF1">
    <property type="entry name" value="CHROMOSOME-PARTITIONING PROTEIN PARB-RELATED"/>
    <property type="match status" value="1"/>
</dbReference>
<accession>A0A1I5AU72</accession>
<dbReference type="OrthoDB" id="7812516at2"/>
<dbReference type="PANTHER" id="PTHR33375">
    <property type="entry name" value="CHROMOSOME-PARTITIONING PROTEIN PARB-RELATED"/>
    <property type="match status" value="1"/>
</dbReference>
<dbReference type="Gene3D" id="3.90.1530.30">
    <property type="match status" value="1"/>
</dbReference>
<dbReference type="InterPro" id="IPR003115">
    <property type="entry name" value="ParB_N"/>
</dbReference>
<dbReference type="SMART" id="SM00470">
    <property type="entry name" value="ParB"/>
    <property type="match status" value="1"/>
</dbReference>
<dbReference type="GO" id="GO:0007059">
    <property type="term" value="P:chromosome segregation"/>
    <property type="evidence" value="ECO:0007669"/>
    <property type="project" value="TreeGrafter"/>
</dbReference>
<feature type="domain" description="ParB-like N-terminal" evidence="1">
    <location>
        <begin position="79"/>
        <end position="182"/>
    </location>
</feature>
<dbReference type="RefSeq" id="WP_092836265.1">
    <property type="nucleotide sequence ID" value="NZ_FOVP01000006.1"/>
</dbReference>
<dbReference type="InterPro" id="IPR036086">
    <property type="entry name" value="ParB/Sulfiredoxin_sf"/>
</dbReference>
<keyword evidence="3" id="KW-1185">Reference proteome</keyword>
<dbReference type="STRING" id="1005928.SAMN04487859_106181"/>
<reference evidence="3" key="1">
    <citation type="submission" date="2016-10" db="EMBL/GenBank/DDBJ databases">
        <authorList>
            <person name="Varghese N."/>
            <person name="Submissions S."/>
        </authorList>
    </citation>
    <scope>NUCLEOTIDE SEQUENCE [LARGE SCALE GENOMIC DNA]</scope>
    <source>
        <strain evidence="3">DSM 28463</strain>
    </source>
</reference>
<dbReference type="EMBL" id="FOVP01000006">
    <property type="protein sequence ID" value="SFN65984.1"/>
    <property type="molecule type" value="Genomic_DNA"/>
</dbReference>
<dbReference type="CDD" id="cd16405">
    <property type="entry name" value="RepB_like_N"/>
    <property type="match status" value="1"/>
</dbReference>
<name>A0A1I5AU72_9RHOB</name>
<sequence>MAKRRQLEVPSAEALKEIEDGFARETPSGPGLRPPIADVVADAAMRSDPLPASERADAARDKSEARQLREALEKGLVAREIPIHEITADALTRDRIHLDEEDMVELCTSIAAHGLRLPIEVFEPANPEVAGKYALISGFRRLAAIRRLNAMSGGEKHLTIAAFVRQPDSIADSVVAMVEENEIRTGLSQYERGRAAAMAVYDGVFPSMDEAVQRLFGSASKAKRSKIRSFALVHEELGDMLNFATHLNERQCLRLAAALRAGLAQDIRRVLEDHVIETPEAEWAVLVPLVEQAEGVGPDPSRGGRPKVASKVRKGEQISLANGVSIERIERPEGYAIQFRGAAVNSEMIDKVIDHIRYLLEEVKE</sequence>
<dbReference type="GO" id="GO:0005694">
    <property type="term" value="C:chromosome"/>
    <property type="evidence" value="ECO:0007669"/>
    <property type="project" value="TreeGrafter"/>
</dbReference>
<dbReference type="InterPro" id="IPR050336">
    <property type="entry name" value="Chromosome_partition/occlusion"/>
</dbReference>
<dbReference type="Proteomes" id="UP000198599">
    <property type="component" value="Unassembled WGS sequence"/>
</dbReference>
<dbReference type="SUPFAM" id="SSF110849">
    <property type="entry name" value="ParB/Sulfiredoxin"/>
    <property type="match status" value="1"/>
</dbReference>
<dbReference type="AlphaFoldDB" id="A0A1I5AU72"/>
<dbReference type="InterPro" id="IPR037972">
    <property type="entry name" value="RepB_N"/>
</dbReference>
<dbReference type="Pfam" id="PF02195">
    <property type="entry name" value="ParB_N"/>
    <property type="match status" value="1"/>
</dbReference>
<organism evidence="2 3">
    <name type="scientific">Roseovarius lutimaris</name>
    <dbReference type="NCBI Taxonomy" id="1005928"/>
    <lineage>
        <taxon>Bacteria</taxon>
        <taxon>Pseudomonadati</taxon>
        <taxon>Pseudomonadota</taxon>
        <taxon>Alphaproteobacteria</taxon>
        <taxon>Rhodobacterales</taxon>
        <taxon>Roseobacteraceae</taxon>
        <taxon>Roseovarius</taxon>
    </lineage>
</organism>